<reference evidence="2 3" key="1">
    <citation type="submission" date="2021-01" db="EMBL/GenBank/DDBJ databases">
        <title>WGS of actinomycetes isolated from Thailand.</title>
        <authorList>
            <person name="Thawai C."/>
        </authorList>
    </citation>
    <scope>NUCLEOTIDE SEQUENCE [LARGE SCALE GENOMIC DNA]</scope>
    <source>
        <strain evidence="2 3">CA3R110</strain>
    </source>
</reference>
<evidence type="ECO:0008006" key="4">
    <source>
        <dbReference type="Google" id="ProtNLM"/>
    </source>
</evidence>
<evidence type="ECO:0000313" key="2">
    <source>
        <dbReference type="EMBL" id="MBL1115478.1"/>
    </source>
</evidence>
<gene>
    <name evidence="2" type="ORF">JK364_24210</name>
</gene>
<comment type="caution">
    <text evidence="2">The sequence shown here is derived from an EMBL/GenBank/DDBJ whole genome shotgun (WGS) entry which is preliminary data.</text>
</comment>
<keyword evidence="1" id="KW-0812">Transmembrane</keyword>
<name>A0ABS1PSS2_9ACTN</name>
<dbReference type="Proteomes" id="UP000621510">
    <property type="component" value="Unassembled WGS sequence"/>
</dbReference>
<keyword evidence="1" id="KW-0472">Membrane</keyword>
<dbReference type="EMBL" id="JAERRG010000009">
    <property type="protein sequence ID" value="MBL1115478.1"/>
    <property type="molecule type" value="Genomic_DNA"/>
</dbReference>
<keyword evidence="1" id="KW-1133">Transmembrane helix</keyword>
<evidence type="ECO:0000256" key="1">
    <source>
        <dbReference type="SAM" id="Phobius"/>
    </source>
</evidence>
<evidence type="ECO:0000313" key="3">
    <source>
        <dbReference type="Proteomes" id="UP000621510"/>
    </source>
</evidence>
<keyword evidence="3" id="KW-1185">Reference proteome</keyword>
<organism evidence="2 3">
    <name type="scientific">Streptomyces endocoffeicus</name>
    <dbReference type="NCBI Taxonomy" id="2898945"/>
    <lineage>
        <taxon>Bacteria</taxon>
        <taxon>Bacillati</taxon>
        <taxon>Actinomycetota</taxon>
        <taxon>Actinomycetes</taxon>
        <taxon>Kitasatosporales</taxon>
        <taxon>Streptomycetaceae</taxon>
        <taxon>Streptomyces</taxon>
    </lineage>
</organism>
<dbReference type="RefSeq" id="WP_201853266.1">
    <property type="nucleotide sequence ID" value="NZ_JAERRG010000009.1"/>
</dbReference>
<sequence length="48" mass="5433">MRTPAPEFLGPFLVDALIICSTVLVFWFTTATLHRAKIADLEHSYRLA</sequence>
<accession>A0ABS1PSS2</accession>
<protein>
    <recommendedName>
        <fullName evidence="4">Integral membrane protein</fullName>
    </recommendedName>
</protein>
<feature type="transmembrane region" description="Helical" evidence="1">
    <location>
        <begin position="12"/>
        <end position="33"/>
    </location>
</feature>
<proteinExistence type="predicted"/>